<protein>
    <recommendedName>
        <fullName evidence="4">NIPSNAP domain-containing protein</fullName>
    </recommendedName>
</protein>
<dbReference type="AlphaFoldDB" id="A0A9X3AMT7"/>
<evidence type="ECO:0000313" key="3">
    <source>
        <dbReference type="Proteomes" id="UP001142648"/>
    </source>
</evidence>
<evidence type="ECO:0000256" key="1">
    <source>
        <dbReference type="SAM" id="SignalP"/>
    </source>
</evidence>
<keyword evidence="1" id="KW-0732">Signal</keyword>
<gene>
    <name evidence="2" type="ORF">N0B51_07675</name>
</gene>
<reference evidence="2" key="1">
    <citation type="submission" date="2022-09" db="EMBL/GenBank/DDBJ databases">
        <title>The genome sequence of Tsuneonella sp. YG55.</title>
        <authorList>
            <person name="Liu Y."/>
        </authorList>
    </citation>
    <scope>NUCLEOTIDE SEQUENCE</scope>
    <source>
        <strain evidence="2">YG55</strain>
    </source>
</reference>
<evidence type="ECO:0008006" key="4">
    <source>
        <dbReference type="Google" id="ProtNLM"/>
    </source>
</evidence>
<name>A0A9X3AMT7_9SPHN</name>
<accession>A0A9X3AMT7</accession>
<dbReference type="EMBL" id="JAOAMV010000003">
    <property type="protein sequence ID" value="MCT2558857.1"/>
    <property type="molecule type" value="Genomic_DNA"/>
</dbReference>
<dbReference type="RefSeq" id="WP_259961724.1">
    <property type="nucleotide sequence ID" value="NZ_JAOAMV010000003.1"/>
</dbReference>
<keyword evidence="3" id="KW-1185">Reference proteome</keyword>
<proteinExistence type="predicted"/>
<dbReference type="Proteomes" id="UP001142648">
    <property type="component" value="Unassembled WGS sequence"/>
</dbReference>
<feature type="chain" id="PRO_5040764220" description="NIPSNAP domain-containing protein" evidence="1">
    <location>
        <begin position="22"/>
        <end position="124"/>
    </location>
</feature>
<feature type="signal peptide" evidence="1">
    <location>
        <begin position="1"/>
        <end position="21"/>
    </location>
</feature>
<sequence>MKKTTIAAAVVLSFAATPAQAEYWDVISFQLKDDCPIGKYMAIVKDFNEWGKTQGYTASILTPVQNSDQSLMYWIGKTRNAATFGSAWDAWRDAQPDSGSTAARLQARFSACSVNKSRSGFDAW</sequence>
<organism evidence="2 3">
    <name type="scientific">Tsuneonella litorea</name>
    <dbReference type="NCBI Taxonomy" id="2976475"/>
    <lineage>
        <taxon>Bacteria</taxon>
        <taxon>Pseudomonadati</taxon>
        <taxon>Pseudomonadota</taxon>
        <taxon>Alphaproteobacteria</taxon>
        <taxon>Sphingomonadales</taxon>
        <taxon>Erythrobacteraceae</taxon>
        <taxon>Tsuneonella</taxon>
    </lineage>
</organism>
<comment type="caution">
    <text evidence="2">The sequence shown here is derived from an EMBL/GenBank/DDBJ whole genome shotgun (WGS) entry which is preliminary data.</text>
</comment>
<evidence type="ECO:0000313" key="2">
    <source>
        <dbReference type="EMBL" id="MCT2558857.1"/>
    </source>
</evidence>